<evidence type="ECO:0000256" key="2">
    <source>
        <dbReference type="ARBA" id="ARBA00007637"/>
    </source>
</evidence>
<reference evidence="4 5" key="1">
    <citation type="submission" date="2020-08" db="EMBL/GenBank/DDBJ databases">
        <title>Genomic Encyclopedia of Type Strains, Phase IV (KMG-IV): sequencing the most valuable type-strain genomes for metagenomic binning, comparative biology and taxonomic classification.</title>
        <authorList>
            <person name="Goeker M."/>
        </authorList>
    </citation>
    <scope>NUCLEOTIDE SEQUENCE [LARGE SCALE GENOMIC DNA]</scope>
    <source>
        <strain evidence="4 5">DSM 25966</strain>
    </source>
</reference>
<dbReference type="PANTHER" id="PTHR43000">
    <property type="entry name" value="DTDP-D-GLUCOSE 4,6-DEHYDRATASE-RELATED"/>
    <property type="match status" value="1"/>
</dbReference>
<dbReference type="Gene3D" id="3.40.50.720">
    <property type="entry name" value="NAD(P)-binding Rossmann-like Domain"/>
    <property type="match status" value="1"/>
</dbReference>
<comment type="similarity">
    <text evidence="2">Belongs to the NAD(P)-dependent epimerase/dehydratase family.</text>
</comment>
<name>A0A840AQ48_9HYPH</name>
<comment type="caution">
    <text evidence="4">The sequence shown here is derived from an EMBL/GenBank/DDBJ whole genome shotgun (WGS) entry which is preliminary data.</text>
</comment>
<evidence type="ECO:0000313" key="5">
    <source>
        <dbReference type="Proteomes" id="UP000553963"/>
    </source>
</evidence>
<proteinExistence type="inferred from homology"/>
<protein>
    <submittedName>
        <fullName evidence="4">Nucleoside-diphosphate-sugar epimerase</fullName>
    </submittedName>
</protein>
<dbReference type="AlphaFoldDB" id="A0A840AQ48"/>
<organism evidence="4 5">
    <name type="scientific">Kaistia hirudinis</name>
    <dbReference type="NCBI Taxonomy" id="1293440"/>
    <lineage>
        <taxon>Bacteria</taxon>
        <taxon>Pseudomonadati</taxon>
        <taxon>Pseudomonadota</taxon>
        <taxon>Alphaproteobacteria</taxon>
        <taxon>Hyphomicrobiales</taxon>
        <taxon>Kaistiaceae</taxon>
        <taxon>Kaistia</taxon>
    </lineage>
</organism>
<evidence type="ECO:0000259" key="3">
    <source>
        <dbReference type="Pfam" id="PF01370"/>
    </source>
</evidence>
<keyword evidence="5" id="KW-1185">Reference proteome</keyword>
<dbReference type="InterPro" id="IPR001509">
    <property type="entry name" value="Epimerase_deHydtase"/>
</dbReference>
<dbReference type="Proteomes" id="UP000553963">
    <property type="component" value="Unassembled WGS sequence"/>
</dbReference>
<dbReference type="EMBL" id="JACIDS010000002">
    <property type="protein sequence ID" value="MBB3930981.1"/>
    <property type="molecule type" value="Genomic_DNA"/>
</dbReference>
<evidence type="ECO:0000256" key="1">
    <source>
        <dbReference type="ARBA" id="ARBA00005125"/>
    </source>
</evidence>
<dbReference type="Pfam" id="PF01370">
    <property type="entry name" value="Epimerase"/>
    <property type="match status" value="1"/>
</dbReference>
<dbReference type="SUPFAM" id="SSF51735">
    <property type="entry name" value="NAD(P)-binding Rossmann-fold domains"/>
    <property type="match status" value="1"/>
</dbReference>
<gene>
    <name evidence="4" type="ORF">GGR25_002020</name>
</gene>
<dbReference type="RefSeq" id="WP_183398580.1">
    <property type="nucleotide sequence ID" value="NZ_JACIDS010000002.1"/>
</dbReference>
<comment type="pathway">
    <text evidence="1">Bacterial outer membrane biogenesis; LPS O-antigen biosynthesis.</text>
</comment>
<sequence>MGEKILITGGSGFIGSEVVAIALARGDEVLNLDINPPRDTAQAPFWRQIDVRDRDAVMGAITAFTPDRLLHLASDIDITIQNLAEFRTTIGGTANVLAAAAQLPQLKRFVHVSTQFVVKPGVEPRDERFLDPYTVYGEAKAETEKLVWNANLSMPWFILRPVIIWGPHHPTFAREIFRHMRSGRYLHPVDRTPISRAFGYVTNVADQMMAFATMDAAQAKRHVYYVGDESIDYDMWADAFSVGLTGKRARRIPVWLLKLLGKAGDIAKAAGVRSPIDSGRAFRMSTSSRVDLAPTIALTGTPPVAFDEGVKRTLAWLRTAS</sequence>
<feature type="domain" description="NAD-dependent epimerase/dehydratase" evidence="3">
    <location>
        <begin position="5"/>
        <end position="227"/>
    </location>
</feature>
<evidence type="ECO:0000313" key="4">
    <source>
        <dbReference type="EMBL" id="MBB3930981.1"/>
    </source>
</evidence>
<dbReference type="InterPro" id="IPR036291">
    <property type="entry name" value="NAD(P)-bd_dom_sf"/>
</dbReference>
<accession>A0A840AQ48</accession>